<dbReference type="RefSeq" id="WP_382186620.1">
    <property type="nucleotide sequence ID" value="NZ_JBHSZI010000001.1"/>
</dbReference>
<evidence type="ECO:0000313" key="3">
    <source>
        <dbReference type="Proteomes" id="UP001596445"/>
    </source>
</evidence>
<keyword evidence="3" id="KW-1185">Reference proteome</keyword>
<sequence>MSTIPEPQPVTEYVADGARIAAILIIWGAIAAFFTYGITELGLPFERVWYQLGNLFALTGFLNAFLYILYRTVSYWNNTA</sequence>
<accession>A0ABD5W3M0</accession>
<gene>
    <name evidence="2" type="ORF">ACFQQG_17590</name>
</gene>
<comment type="caution">
    <text evidence="2">The sequence shown here is derived from an EMBL/GenBank/DDBJ whole genome shotgun (WGS) entry which is preliminary data.</text>
</comment>
<keyword evidence="1" id="KW-1133">Transmembrane helix</keyword>
<organism evidence="2 3">
    <name type="scientific">Halovenus salina</name>
    <dbReference type="NCBI Taxonomy" id="1510225"/>
    <lineage>
        <taxon>Archaea</taxon>
        <taxon>Methanobacteriati</taxon>
        <taxon>Methanobacteriota</taxon>
        <taxon>Stenosarchaea group</taxon>
        <taxon>Halobacteria</taxon>
        <taxon>Halobacteriales</taxon>
        <taxon>Haloarculaceae</taxon>
        <taxon>Halovenus</taxon>
    </lineage>
</organism>
<proteinExistence type="predicted"/>
<keyword evidence="1" id="KW-0812">Transmembrane</keyword>
<reference evidence="2 3" key="1">
    <citation type="journal article" date="2019" name="Int. J. Syst. Evol. Microbiol.">
        <title>The Global Catalogue of Microorganisms (GCM) 10K type strain sequencing project: providing services to taxonomists for standard genome sequencing and annotation.</title>
        <authorList>
            <consortium name="The Broad Institute Genomics Platform"/>
            <consortium name="The Broad Institute Genome Sequencing Center for Infectious Disease"/>
            <person name="Wu L."/>
            <person name="Ma J."/>
        </authorList>
    </citation>
    <scope>NUCLEOTIDE SEQUENCE [LARGE SCALE GENOMIC DNA]</scope>
    <source>
        <strain evidence="2 3">JCM 30072</strain>
    </source>
</reference>
<dbReference type="Proteomes" id="UP001596445">
    <property type="component" value="Unassembled WGS sequence"/>
</dbReference>
<feature type="transmembrane region" description="Helical" evidence="1">
    <location>
        <begin position="50"/>
        <end position="70"/>
    </location>
</feature>
<name>A0ABD5W3M0_9EURY</name>
<evidence type="ECO:0000256" key="1">
    <source>
        <dbReference type="SAM" id="Phobius"/>
    </source>
</evidence>
<dbReference type="AlphaFoldDB" id="A0ABD5W3M0"/>
<evidence type="ECO:0008006" key="4">
    <source>
        <dbReference type="Google" id="ProtNLM"/>
    </source>
</evidence>
<protein>
    <recommendedName>
        <fullName evidence="4">Solute:sodium symporter small subunit</fullName>
    </recommendedName>
</protein>
<keyword evidence="1" id="KW-0472">Membrane</keyword>
<dbReference type="EMBL" id="JBHSZI010000001">
    <property type="protein sequence ID" value="MFC7059667.1"/>
    <property type="molecule type" value="Genomic_DNA"/>
</dbReference>
<evidence type="ECO:0000313" key="2">
    <source>
        <dbReference type="EMBL" id="MFC7059667.1"/>
    </source>
</evidence>
<feature type="transmembrane region" description="Helical" evidence="1">
    <location>
        <begin position="20"/>
        <end position="38"/>
    </location>
</feature>